<dbReference type="GO" id="GO:0034038">
    <property type="term" value="F:deoxyhypusine synthase activity"/>
    <property type="evidence" value="ECO:0007669"/>
    <property type="project" value="UniProtKB-EC"/>
</dbReference>
<dbReference type="EMBL" id="JASNVW010000001">
    <property type="protein sequence ID" value="MDK6028163.1"/>
    <property type="molecule type" value="Genomic_DNA"/>
</dbReference>
<evidence type="ECO:0000313" key="3">
    <source>
        <dbReference type="EMBL" id="MDK6028163.1"/>
    </source>
</evidence>
<dbReference type="InterPro" id="IPR029035">
    <property type="entry name" value="DHS-like_NAD/FAD-binding_dom"/>
</dbReference>
<evidence type="ECO:0000256" key="2">
    <source>
        <dbReference type="ARBA" id="ARBA00022679"/>
    </source>
</evidence>
<dbReference type="PANTHER" id="PTHR11703:SF2">
    <property type="entry name" value="DEOXYHYPUSINE SYNTHASE-LIKE PROTEIN"/>
    <property type="match status" value="1"/>
</dbReference>
<dbReference type="SUPFAM" id="SSF52467">
    <property type="entry name" value="DHS-like NAD/FAD-binding domain"/>
    <property type="match status" value="1"/>
</dbReference>
<reference evidence="3 4" key="1">
    <citation type="submission" date="2023-05" db="EMBL/GenBank/DDBJ databases">
        <title>A new hyperthermophilic archaea 'Ignisphaera cupida' sp. nov. and description of the family 'Ignisphaeraceae' fam. nov.</title>
        <authorList>
            <person name="Podosokorskaya O.A."/>
            <person name="Elcheninov A.G."/>
            <person name="Klukina A."/>
            <person name="Merkel A.Y."/>
        </authorList>
    </citation>
    <scope>NUCLEOTIDE SEQUENCE [LARGE SCALE GENOMIC DNA]</scope>
    <source>
        <strain evidence="3 4">4213-co</strain>
    </source>
</reference>
<dbReference type="Proteomes" id="UP001529235">
    <property type="component" value="Unassembled WGS sequence"/>
</dbReference>
<dbReference type="EC" id="2.5.1.46" evidence="3"/>
<evidence type="ECO:0000256" key="1">
    <source>
        <dbReference type="ARBA" id="ARBA00009892"/>
    </source>
</evidence>
<name>A0ABD4Z7S3_9CREN</name>
<sequence>MSDEYKNPYLVEKLKTFEVERRDVKELLRDMANTAYQGRALGEVYEIIVEMIKDPNNTIFLGLAGSMSTAGMWKIIKWLIEKRYVDVVVSTGANISEDIYEAMGFSYYKGSPNVDDSELLRYKIDRFYDVFASELDYRKMENLIKEFIYTLPKGSQYSTAEFLYLFGKYLNSKGIDCIVSAAYRAGVPVFSPALVDSGYGVAAVLAIREKGHNIVLDMVKDFDQIVEIGRKAEKMSAIYIGGGVPKDYVNLVTVMQTLLGGMETGVETYKSLEYVVQITMDAPQWGGLSGATLEEAVSWGKVSPKAKKRVVYVDATIALPLIAQGLYEENIVRKNPPDLRWVFSNIRTP</sequence>
<gene>
    <name evidence="3" type="ORF">QPL79_02130</name>
</gene>
<dbReference type="RefSeq" id="WP_285273135.1">
    <property type="nucleotide sequence ID" value="NZ_JASNVW010000001.1"/>
</dbReference>
<protein>
    <submittedName>
        <fullName evidence="3">Deoxyhypusine synthase</fullName>
        <ecNumber evidence="3">2.5.1.46</ecNumber>
    </submittedName>
</protein>
<comment type="caution">
    <text evidence="3">The sequence shown here is derived from an EMBL/GenBank/DDBJ whole genome shotgun (WGS) entry which is preliminary data.</text>
</comment>
<dbReference type="NCBIfam" id="NF002006">
    <property type="entry name" value="PRK00805.1"/>
    <property type="match status" value="1"/>
</dbReference>
<dbReference type="Pfam" id="PF01916">
    <property type="entry name" value="DS"/>
    <property type="match status" value="1"/>
</dbReference>
<accession>A0ABD4Z7S3</accession>
<dbReference type="PANTHER" id="PTHR11703">
    <property type="entry name" value="DEOXYHYPUSINE SYNTHASE"/>
    <property type="match status" value="1"/>
</dbReference>
<dbReference type="AlphaFoldDB" id="A0ABD4Z7S3"/>
<dbReference type="Gene3D" id="3.40.910.10">
    <property type="entry name" value="Deoxyhypusine synthase"/>
    <property type="match status" value="1"/>
</dbReference>
<keyword evidence="4" id="KW-1185">Reference proteome</keyword>
<keyword evidence="2 3" id="KW-0808">Transferase</keyword>
<organism evidence="3 4">
    <name type="scientific">Ignisphaera cupida</name>
    <dbReference type="NCBI Taxonomy" id="3050454"/>
    <lineage>
        <taxon>Archaea</taxon>
        <taxon>Thermoproteota</taxon>
        <taxon>Thermoprotei</taxon>
        <taxon>Desulfurococcales</taxon>
        <taxon>Desulfurococcaceae</taxon>
        <taxon>Ignisphaera</taxon>
    </lineage>
</organism>
<evidence type="ECO:0000313" key="4">
    <source>
        <dbReference type="Proteomes" id="UP001529235"/>
    </source>
</evidence>
<proteinExistence type="inferred from homology"/>
<dbReference type="InterPro" id="IPR036982">
    <property type="entry name" value="Deoxyhypusine_synthase_sf"/>
</dbReference>
<dbReference type="InterPro" id="IPR002773">
    <property type="entry name" value="Deoxyhypusine_synthase"/>
</dbReference>
<comment type="similarity">
    <text evidence="1">Belongs to the deoxyhypusine synthase family.</text>
</comment>